<sequence>MVQIAVYQSIKGLCIFISLICFVATTAFAGYPPELPPLKDRLLLIDGLPNDGQTTCMAYQMNSQLAVTSEQCAKSINNTSQQTPIRLLNEAGNSIPLTEKPVKAASGLFYLKLKPSSLAPQVSAAKSPHSNPPLTLQSEADVWYPVLSGDGISFHSVRTLLQQEGTQFIAPLQNPISGAPVFREGHLICITTEKQQCASYAPLKHMESSCTKEAIPTCKNDDRCLDYCGNYGCSTDYYEENSGLISVASCKRYIWCNSYEDGGFECVGKTAFCRRLGCDEACYYSLEQSSFKCQEDNFWTDLFYKSGVVGGIAGLSLFIWARHQKQ</sequence>
<protein>
    <submittedName>
        <fullName evidence="1">Uncharacterized protein</fullName>
    </submittedName>
</protein>
<keyword evidence="2" id="KW-1185">Reference proteome</keyword>
<gene>
    <name evidence="1" type="ORF">NX722_15885</name>
</gene>
<evidence type="ECO:0000313" key="2">
    <source>
        <dbReference type="Proteomes" id="UP001209854"/>
    </source>
</evidence>
<accession>A0ABT3MXG3</accession>
<dbReference type="RefSeq" id="WP_262563806.1">
    <property type="nucleotide sequence ID" value="NZ_JAPFCC010000001.1"/>
</dbReference>
<dbReference type="Proteomes" id="UP001209854">
    <property type="component" value="Unassembled WGS sequence"/>
</dbReference>
<reference evidence="1 2" key="1">
    <citation type="submission" date="2022-10" db="EMBL/GenBank/DDBJ databases">
        <title>High-quality genome sequences of two octocoral-associated bacteria, Endozoicomonas euniceicola EF212 and Endozoicomonas gorgoniicola PS125.</title>
        <authorList>
            <person name="Chiou Y.-J."/>
            <person name="Chen Y.-H."/>
        </authorList>
    </citation>
    <scope>NUCLEOTIDE SEQUENCE [LARGE SCALE GENOMIC DNA]</scope>
    <source>
        <strain evidence="1 2">PS125</strain>
    </source>
</reference>
<organism evidence="1 2">
    <name type="scientific">Endozoicomonas gorgoniicola</name>
    <dbReference type="NCBI Taxonomy" id="1234144"/>
    <lineage>
        <taxon>Bacteria</taxon>
        <taxon>Pseudomonadati</taxon>
        <taxon>Pseudomonadota</taxon>
        <taxon>Gammaproteobacteria</taxon>
        <taxon>Oceanospirillales</taxon>
        <taxon>Endozoicomonadaceae</taxon>
        <taxon>Endozoicomonas</taxon>
    </lineage>
</organism>
<name>A0ABT3MXG3_9GAMM</name>
<comment type="caution">
    <text evidence="1">The sequence shown here is derived from an EMBL/GenBank/DDBJ whole genome shotgun (WGS) entry which is preliminary data.</text>
</comment>
<dbReference type="EMBL" id="JAPFCC010000001">
    <property type="protein sequence ID" value="MCW7554070.1"/>
    <property type="molecule type" value="Genomic_DNA"/>
</dbReference>
<proteinExistence type="predicted"/>
<evidence type="ECO:0000313" key="1">
    <source>
        <dbReference type="EMBL" id="MCW7554070.1"/>
    </source>
</evidence>